<dbReference type="RefSeq" id="WP_205113743.1">
    <property type="nucleotide sequence ID" value="NZ_JAFBCM010000001.1"/>
</dbReference>
<dbReference type="Pfam" id="PF09107">
    <property type="entry name" value="WHD_3rd_SelB"/>
    <property type="match status" value="1"/>
</dbReference>
<evidence type="ECO:0000313" key="10">
    <source>
        <dbReference type="Proteomes" id="UP001595699"/>
    </source>
</evidence>
<keyword evidence="4" id="KW-0648">Protein biosynthesis</keyword>
<dbReference type="InterPro" id="IPR050055">
    <property type="entry name" value="EF-Tu_GTPase"/>
</dbReference>
<evidence type="ECO:0000256" key="1">
    <source>
        <dbReference type="ARBA" id="ARBA00004496"/>
    </source>
</evidence>
<dbReference type="InterPro" id="IPR004535">
    <property type="entry name" value="Transl_elong_SelB"/>
</dbReference>
<evidence type="ECO:0000256" key="7">
    <source>
        <dbReference type="ARBA" id="ARBA00031615"/>
    </source>
</evidence>
<dbReference type="InterPro" id="IPR036388">
    <property type="entry name" value="WH-like_DNA-bd_sf"/>
</dbReference>
<keyword evidence="3" id="KW-0963">Cytoplasm</keyword>
<organism evidence="9 10">
    <name type="scientific">Tenggerimyces flavus</name>
    <dbReference type="NCBI Taxonomy" id="1708749"/>
    <lineage>
        <taxon>Bacteria</taxon>
        <taxon>Bacillati</taxon>
        <taxon>Actinomycetota</taxon>
        <taxon>Actinomycetes</taxon>
        <taxon>Propionibacteriales</taxon>
        <taxon>Nocardioidaceae</taxon>
        <taxon>Tenggerimyces</taxon>
    </lineage>
</organism>
<dbReference type="InterPro" id="IPR015191">
    <property type="entry name" value="SelB_WHD4"/>
</dbReference>
<sequence length="574" mass="61652">MQVVATAGHVDHGKSTLVRALTGMEPDRWAEERRRGLTIDLGFAWTTLSTGKQLAFVDVPGHERFVPNMLAGVGPVPACVFVVAADEGWMPQSAEHLAALDALAVGHGLLVISRCDLAEPDSALEQARRHLAGTSLADIPSVAVSAKTGAGISDVRAALASLRLPVPDAAADVRLWVDRSFSVRGVGTVVTGTLAAGTLRVGDELELHGERVMVRGLQSLESEVDVATAVARVAVNLRGLERSAVGRGDALLTPDSWWTTDTIDVRLRTFEDLPRELVLHLGSAAVPARVRPLDATTARLQLAKPLPLRVGDRALLRDPGRHLIAAGLEVLDVHPPALRRRGAAIERAAALAEFDAAASQLRDRTFVRAAELRAMGLEPTGRQLAGDWLVDSEAWSRLLDRARTEFASWQGENPLAGGIPIEVLRQQLDVPAEVVPELIDEAGLTEAKGLPRELDVLVRIVERELVADPFAAPTADRLAELALGPRELAVAARAGRLVRLADTVVLLPTALDRALEMLGELPQPFTLSQAREALGTTRRVALPLLELLHKQGRTGRLPDGTHRVRNWPVQDGMS</sequence>
<keyword evidence="9" id="KW-0251">Elongation factor</keyword>
<dbReference type="Proteomes" id="UP001595699">
    <property type="component" value="Unassembled WGS sequence"/>
</dbReference>
<dbReference type="CDD" id="cd04171">
    <property type="entry name" value="SelB"/>
    <property type="match status" value="1"/>
</dbReference>
<evidence type="ECO:0000256" key="2">
    <source>
        <dbReference type="ARBA" id="ARBA00015953"/>
    </source>
</evidence>
<dbReference type="Pfam" id="PF00009">
    <property type="entry name" value="GTP_EFTU"/>
    <property type="match status" value="1"/>
</dbReference>
<keyword evidence="5" id="KW-0547">Nucleotide-binding</keyword>
<dbReference type="PANTHER" id="PTHR43721">
    <property type="entry name" value="ELONGATION FACTOR TU-RELATED"/>
    <property type="match status" value="1"/>
</dbReference>
<keyword evidence="5" id="KW-0342">GTP-binding</keyword>
<dbReference type="InterPro" id="IPR009000">
    <property type="entry name" value="Transl_B-barrel_sf"/>
</dbReference>
<evidence type="ECO:0000256" key="5">
    <source>
        <dbReference type="ARBA" id="ARBA00023134"/>
    </source>
</evidence>
<evidence type="ECO:0000256" key="3">
    <source>
        <dbReference type="ARBA" id="ARBA00022490"/>
    </source>
</evidence>
<dbReference type="Pfam" id="PF03144">
    <property type="entry name" value="GTP_EFTU_D2"/>
    <property type="match status" value="1"/>
</dbReference>
<dbReference type="Pfam" id="PF25461">
    <property type="entry name" value="Beta-barrel_SelB"/>
    <property type="match status" value="1"/>
</dbReference>
<dbReference type="Gene3D" id="2.40.30.10">
    <property type="entry name" value="Translation factors"/>
    <property type="match status" value="1"/>
</dbReference>
<dbReference type="GO" id="GO:0003746">
    <property type="term" value="F:translation elongation factor activity"/>
    <property type="evidence" value="ECO:0007669"/>
    <property type="project" value="UniProtKB-KW"/>
</dbReference>
<comment type="function">
    <text evidence="6">Translation factor necessary for the incorporation of selenocysteine into proteins. It probably replaces EF-Tu for the insertion of selenocysteine directed by the UGA codon. SelB binds GTP and GDP.</text>
</comment>
<proteinExistence type="predicted"/>
<comment type="caution">
    <text evidence="9">The sequence shown here is derived from an EMBL/GenBank/DDBJ whole genome shotgun (WGS) entry which is preliminary data.</text>
</comment>
<dbReference type="NCBIfam" id="TIGR00475">
    <property type="entry name" value="selB"/>
    <property type="match status" value="1"/>
</dbReference>
<evidence type="ECO:0000256" key="4">
    <source>
        <dbReference type="ARBA" id="ARBA00022917"/>
    </source>
</evidence>
<dbReference type="EMBL" id="JBHRZH010000016">
    <property type="protein sequence ID" value="MFC3762872.1"/>
    <property type="molecule type" value="Genomic_DNA"/>
</dbReference>
<dbReference type="InterPro" id="IPR057335">
    <property type="entry name" value="Beta-barrel_SelB"/>
</dbReference>
<gene>
    <name evidence="9" type="primary">selB</name>
    <name evidence="9" type="ORF">ACFOUW_18670</name>
</gene>
<dbReference type="InterPro" id="IPR004161">
    <property type="entry name" value="EFTu-like_2"/>
</dbReference>
<keyword evidence="10" id="KW-1185">Reference proteome</keyword>
<reference evidence="10" key="1">
    <citation type="journal article" date="2019" name="Int. J. Syst. Evol. Microbiol.">
        <title>The Global Catalogue of Microorganisms (GCM) 10K type strain sequencing project: providing services to taxonomists for standard genome sequencing and annotation.</title>
        <authorList>
            <consortium name="The Broad Institute Genomics Platform"/>
            <consortium name="The Broad Institute Genome Sequencing Center for Infectious Disease"/>
            <person name="Wu L."/>
            <person name="Ma J."/>
        </authorList>
    </citation>
    <scope>NUCLEOTIDE SEQUENCE [LARGE SCALE GENOMIC DNA]</scope>
    <source>
        <strain evidence="10">CGMCC 4.7241</strain>
    </source>
</reference>
<comment type="subcellular location">
    <subcellularLocation>
        <location evidence="1">Cytoplasm</location>
    </subcellularLocation>
</comment>
<evidence type="ECO:0000313" key="9">
    <source>
        <dbReference type="EMBL" id="MFC3762872.1"/>
    </source>
</evidence>
<dbReference type="Gene3D" id="1.10.10.10">
    <property type="entry name" value="Winged helix-like DNA-binding domain superfamily/Winged helix DNA-binding domain"/>
    <property type="match status" value="1"/>
</dbReference>
<dbReference type="InterPro" id="IPR027417">
    <property type="entry name" value="P-loop_NTPase"/>
</dbReference>
<accession>A0ABV7YCP8</accession>
<dbReference type="InterPro" id="IPR000795">
    <property type="entry name" value="T_Tr_GTP-bd_dom"/>
</dbReference>
<protein>
    <recommendedName>
        <fullName evidence="2">Selenocysteine-specific elongation factor</fullName>
    </recommendedName>
    <alternativeName>
        <fullName evidence="7">SelB translation factor</fullName>
    </alternativeName>
</protein>
<dbReference type="PANTHER" id="PTHR43721:SF11">
    <property type="entry name" value="SELENOCYSTEINE-SPECIFIC ELONGATION FACTOR"/>
    <property type="match status" value="1"/>
</dbReference>
<dbReference type="SUPFAM" id="SSF52540">
    <property type="entry name" value="P-loop containing nucleoside triphosphate hydrolases"/>
    <property type="match status" value="1"/>
</dbReference>
<name>A0ABV7YCP8_9ACTN</name>
<dbReference type="Gene3D" id="3.40.50.300">
    <property type="entry name" value="P-loop containing nucleotide triphosphate hydrolases"/>
    <property type="match status" value="1"/>
</dbReference>
<feature type="domain" description="Tr-type G" evidence="8">
    <location>
        <begin position="1"/>
        <end position="168"/>
    </location>
</feature>
<dbReference type="PROSITE" id="PS51722">
    <property type="entry name" value="G_TR_2"/>
    <property type="match status" value="1"/>
</dbReference>
<evidence type="ECO:0000259" key="8">
    <source>
        <dbReference type="PROSITE" id="PS51722"/>
    </source>
</evidence>
<evidence type="ECO:0000256" key="6">
    <source>
        <dbReference type="ARBA" id="ARBA00025526"/>
    </source>
</evidence>
<dbReference type="SUPFAM" id="SSF50447">
    <property type="entry name" value="Translation proteins"/>
    <property type="match status" value="1"/>
</dbReference>